<evidence type="ECO:0000313" key="1">
    <source>
        <dbReference type="EMBL" id="THH02262.1"/>
    </source>
</evidence>
<sequence>MSEIKYYHHGRFAMEGGTLPDAITAYRTYGDPSNPCIVFPTYFGSRLDTQAYMIGEDKALDPRKYYIVTFALFSNGESSSPSNTPAPYNGPYFPVVTYEDNMQVSKPYFSTSYF</sequence>
<protein>
    <submittedName>
        <fullName evidence="1">Uncharacterized protein</fullName>
    </submittedName>
</protein>
<dbReference type="InterPro" id="IPR029058">
    <property type="entry name" value="AB_hydrolase_fold"/>
</dbReference>
<dbReference type="Proteomes" id="UP000309038">
    <property type="component" value="Unassembled WGS sequence"/>
</dbReference>
<comment type="caution">
    <text evidence="1">The sequence shown here is derived from an EMBL/GenBank/DDBJ whole genome shotgun (WGS) entry which is preliminary data.</text>
</comment>
<name>A0A4S4KU64_9APHY</name>
<gene>
    <name evidence="1" type="ORF">EW026_g570</name>
</gene>
<dbReference type="EMBL" id="SGPJ01000008">
    <property type="protein sequence ID" value="THH02262.1"/>
    <property type="molecule type" value="Genomic_DNA"/>
</dbReference>
<dbReference type="GO" id="GO:0016747">
    <property type="term" value="F:acyltransferase activity, transferring groups other than amino-acyl groups"/>
    <property type="evidence" value="ECO:0007669"/>
    <property type="project" value="InterPro"/>
</dbReference>
<proteinExistence type="predicted"/>
<organism evidence="1 2">
    <name type="scientific">Hermanssonia centrifuga</name>
    <dbReference type="NCBI Taxonomy" id="98765"/>
    <lineage>
        <taxon>Eukaryota</taxon>
        <taxon>Fungi</taxon>
        <taxon>Dikarya</taxon>
        <taxon>Basidiomycota</taxon>
        <taxon>Agaricomycotina</taxon>
        <taxon>Agaricomycetes</taxon>
        <taxon>Polyporales</taxon>
        <taxon>Meruliaceae</taxon>
        <taxon>Hermanssonia</taxon>
    </lineage>
</organism>
<dbReference type="PANTHER" id="PTHR32268">
    <property type="entry name" value="HOMOSERINE O-ACETYLTRANSFERASE"/>
    <property type="match status" value="1"/>
</dbReference>
<dbReference type="PANTHER" id="PTHR32268:SF15">
    <property type="entry name" value="HOMOSERINE ACETYLTRANSFERASE FAMILY PROTEIN (AFU_ORTHOLOGUE AFUA_1G15350)"/>
    <property type="match status" value="1"/>
</dbReference>
<dbReference type="AlphaFoldDB" id="A0A4S4KU64"/>
<dbReference type="SUPFAM" id="SSF53474">
    <property type="entry name" value="alpha/beta-Hydrolases"/>
    <property type="match status" value="1"/>
</dbReference>
<evidence type="ECO:0000313" key="2">
    <source>
        <dbReference type="Proteomes" id="UP000309038"/>
    </source>
</evidence>
<accession>A0A4S4KU64</accession>
<reference evidence="1 2" key="1">
    <citation type="submission" date="2019-02" db="EMBL/GenBank/DDBJ databases">
        <title>Genome sequencing of the rare red list fungi Phlebia centrifuga.</title>
        <authorList>
            <person name="Buettner E."/>
            <person name="Kellner H."/>
        </authorList>
    </citation>
    <scope>NUCLEOTIDE SEQUENCE [LARGE SCALE GENOMIC DNA]</scope>
    <source>
        <strain evidence="1 2">DSM 108282</strain>
    </source>
</reference>
<dbReference type="InterPro" id="IPR008220">
    <property type="entry name" value="HAT_MetX-like"/>
</dbReference>
<keyword evidence="2" id="KW-1185">Reference proteome</keyword>
<dbReference type="Gene3D" id="3.40.50.1820">
    <property type="entry name" value="alpha/beta hydrolase"/>
    <property type="match status" value="1"/>
</dbReference>